<evidence type="ECO:0000256" key="1">
    <source>
        <dbReference type="ARBA" id="ARBA00009437"/>
    </source>
</evidence>
<dbReference type="RefSeq" id="WP_119598676.1">
    <property type="nucleotide sequence ID" value="NZ_QXQA01000003.1"/>
</dbReference>
<dbReference type="InterPro" id="IPR005119">
    <property type="entry name" value="LysR_subst-bd"/>
</dbReference>
<dbReference type="InterPro" id="IPR036388">
    <property type="entry name" value="WH-like_DNA-bd_sf"/>
</dbReference>
<gene>
    <name evidence="6" type="ORF">D3P08_06645</name>
</gene>
<name>A0A3A1V930_9BACL</name>
<keyword evidence="7" id="KW-1185">Reference proteome</keyword>
<dbReference type="Gene3D" id="3.40.190.290">
    <property type="match status" value="1"/>
</dbReference>
<dbReference type="InterPro" id="IPR036390">
    <property type="entry name" value="WH_DNA-bd_sf"/>
</dbReference>
<keyword evidence="4" id="KW-0804">Transcription</keyword>
<dbReference type="SUPFAM" id="SSF46785">
    <property type="entry name" value="Winged helix' DNA-binding domain"/>
    <property type="match status" value="1"/>
</dbReference>
<organism evidence="6 7">
    <name type="scientific">Paenibacillus nanensis</name>
    <dbReference type="NCBI Taxonomy" id="393251"/>
    <lineage>
        <taxon>Bacteria</taxon>
        <taxon>Bacillati</taxon>
        <taxon>Bacillota</taxon>
        <taxon>Bacilli</taxon>
        <taxon>Bacillales</taxon>
        <taxon>Paenibacillaceae</taxon>
        <taxon>Paenibacillus</taxon>
    </lineage>
</organism>
<keyword evidence="3" id="KW-0238">DNA-binding</keyword>
<dbReference type="SUPFAM" id="SSF53850">
    <property type="entry name" value="Periplasmic binding protein-like II"/>
    <property type="match status" value="1"/>
</dbReference>
<dbReference type="InterPro" id="IPR000847">
    <property type="entry name" value="LysR_HTH_N"/>
</dbReference>
<dbReference type="GO" id="GO:0003677">
    <property type="term" value="F:DNA binding"/>
    <property type="evidence" value="ECO:0007669"/>
    <property type="project" value="UniProtKB-KW"/>
</dbReference>
<dbReference type="EMBL" id="QXQA01000003">
    <property type="protein sequence ID" value="RIX53930.1"/>
    <property type="molecule type" value="Genomic_DNA"/>
</dbReference>
<evidence type="ECO:0000313" key="7">
    <source>
        <dbReference type="Proteomes" id="UP000266482"/>
    </source>
</evidence>
<dbReference type="Gene3D" id="1.10.10.10">
    <property type="entry name" value="Winged helix-like DNA-binding domain superfamily/Winged helix DNA-binding domain"/>
    <property type="match status" value="1"/>
</dbReference>
<dbReference type="InterPro" id="IPR050950">
    <property type="entry name" value="HTH-type_LysR_regulators"/>
</dbReference>
<evidence type="ECO:0000256" key="4">
    <source>
        <dbReference type="ARBA" id="ARBA00023163"/>
    </source>
</evidence>
<evidence type="ECO:0000259" key="5">
    <source>
        <dbReference type="PROSITE" id="PS50931"/>
    </source>
</evidence>
<dbReference type="Pfam" id="PF00126">
    <property type="entry name" value="HTH_1"/>
    <property type="match status" value="1"/>
</dbReference>
<protein>
    <submittedName>
        <fullName evidence="6">LysR family transcriptional regulator</fullName>
    </submittedName>
</protein>
<dbReference type="PROSITE" id="PS50931">
    <property type="entry name" value="HTH_LYSR"/>
    <property type="match status" value="1"/>
</dbReference>
<feature type="domain" description="HTH lysR-type" evidence="5">
    <location>
        <begin position="1"/>
        <end position="58"/>
    </location>
</feature>
<comment type="caution">
    <text evidence="6">The sequence shown here is derived from an EMBL/GenBank/DDBJ whole genome shotgun (WGS) entry which is preliminary data.</text>
</comment>
<evidence type="ECO:0000313" key="6">
    <source>
        <dbReference type="EMBL" id="RIX53930.1"/>
    </source>
</evidence>
<proteinExistence type="inferred from homology"/>
<evidence type="ECO:0000256" key="2">
    <source>
        <dbReference type="ARBA" id="ARBA00023015"/>
    </source>
</evidence>
<sequence length="296" mass="34005">MDIRHLQYFMEVARRQSFTKAAQALYVTQPTVSKMIKNLEDELGFVLIERVGKRIALTDAGSILYAQAKQIVSSFDLVTSRLTDLMELKTGRIRIGMPPMIGVSFFPKMIGKFREQYPKISIQLFEHGAKKVEADVETGELDIGVVLLPTKEELFESFCFVRQQLMLVTPPDHRLADRSEAALGELKDESFLFFHEDFALHDRIIAECERQGFEPDIVYKSSQWDFISEMVAAGLGIALLPEVICNELDKQRLRVIPLNKPVIPWHLAIIWRRNSYLSFAAREWIAFAQKTFQHIP</sequence>
<reference evidence="6 7" key="1">
    <citation type="submission" date="2018-09" db="EMBL/GenBank/DDBJ databases">
        <title>Paenibacillus aracenensis nov. sp. isolated from a cave in southern Spain.</title>
        <authorList>
            <person name="Jurado V."/>
            <person name="Gutierrez-Patricio S."/>
            <person name="Gonzalez-Pimentel J.L."/>
            <person name="Miller A.Z."/>
            <person name="Laiz L."/>
            <person name="Saiz-Jimenez C."/>
        </authorList>
    </citation>
    <scope>NUCLEOTIDE SEQUENCE [LARGE SCALE GENOMIC DNA]</scope>
    <source>
        <strain evidence="6 7">DSM 22867</strain>
    </source>
</reference>
<comment type="similarity">
    <text evidence="1">Belongs to the LysR transcriptional regulatory family.</text>
</comment>
<keyword evidence="2" id="KW-0805">Transcription regulation</keyword>
<dbReference type="OrthoDB" id="9803735at2"/>
<evidence type="ECO:0000256" key="3">
    <source>
        <dbReference type="ARBA" id="ARBA00023125"/>
    </source>
</evidence>
<dbReference type="Proteomes" id="UP000266482">
    <property type="component" value="Unassembled WGS sequence"/>
</dbReference>
<dbReference type="GO" id="GO:0005829">
    <property type="term" value="C:cytosol"/>
    <property type="evidence" value="ECO:0007669"/>
    <property type="project" value="TreeGrafter"/>
</dbReference>
<dbReference type="FunFam" id="1.10.10.10:FF:000001">
    <property type="entry name" value="LysR family transcriptional regulator"/>
    <property type="match status" value="1"/>
</dbReference>
<accession>A0A3A1V930</accession>
<dbReference type="AlphaFoldDB" id="A0A3A1V930"/>
<dbReference type="GO" id="GO:0003700">
    <property type="term" value="F:DNA-binding transcription factor activity"/>
    <property type="evidence" value="ECO:0007669"/>
    <property type="project" value="InterPro"/>
</dbReference>
<dbReference type="CDD" id="cd08438">
    <property type="entry name" value="PBP2_CidR"/>
    <property type="match status" value="1"/>
</dbReference>
<dbReference type="PRINTS" id="PR00039">
    <property type="entry name" value="HTHLYSR"/>
</dbReference>
<dbReference type="NCBIfam" id="NF047520">
    <property type="entry name" value="trans_act_CidR"/>
    <property type="match status" value="1"/>
</dbReference>
<dbReference type="Pfam" id="PF03466">
    <property type="entry name" value="LysR_substrate"/>
    <property type="match status" value="1"/>
</dbReference>
<dbReference type="PANTHER" id="PTHR30419:SF8">
    <property type="entry name" value="NITROGEN ASSIMILATION TRANSCRIPTIONAL ACTIVATOR-RELATED"/>
    <property type="match status" value="1"/>
</dbReference>
<dbReference type="PANTHER" id="PTHR30419">
    <property type="entry name" value="HTH-TYPE TRANSCRIPTIONAL REGULATOR YBHD"/>
    <property type="match status" value="1"/>
</dbReference>